<evidence type="ECO:0000256" key="2">
    <source>
        <dbReference type="SAM" id="SignalP"/>
    </source>
</evidence>
<accession>A0ABX6A989</accession>
<dbReference type="EMBL" id="CP023700">
    <property type="protein sequence ID" value="QEU83687.1"/>
    <property type="molecule type" value="Genomic_DNA"/>
</dbReference>
<evidence type="ECO:0000256" key="1">
    <source>
        <dbReference type="SAM" id="MobiDB-lite"/>
    </source>
</evidence>
<feature type="chain" id="PRO_5045068609" description="Lipoprotein" evidence="2">
    <location>
        <begin position="24"/>
        <end position="302"/>
    </location>
</feature>
<proteinExistence type="predicted"/>
<keyword evidence="2" id="KW-0732">Signal</keyword>
<evidence type="ECO:0008006" key="5">
    <source>
        <dbReference type="Google" id="ProtNLM"/>
    </source>
</evidence>
<feature type="signal peptide" evidence="2">
    <location>
        <begin position="1"/>
        <end position="23"/>
    </location>
</feature>
<evidence type="ECO:0000313" key="4">
    <source>
        <dbReference type="Proteomes" id="UP000327143"/>
    </source>
</evidence>
<gene>
    <name evidence="3" type="ORF">CP969_02355</name>
</gene>
<keyword evidence="4" id="KW-1185">Reference proteome</keyword>
<dbReference type="Proteomes" id="UP000327143">
    <property type="component" value="Chromosome"/>
</dbReference>
<name>A0ABX6A989_STRVD</name>
<feature type="region of interest" description="Disordered" evidence="1">
    <location>
        <begin position="281"/>
        <end position="302"/>
    </location>
</feature>
<protein>
    <recommendedName>
        <fullName evidence="5">Lipoprotein</fullName>
    </recommendedName>
</protein>
<reference evidence="3 4" key="1">
    <citation type="submission" date="2017-09" db="EMBL/GenBank/DDBJ databases">
        <authorList>
            <person name="Lee N."/>
            <person name="Cho B.-K."/>
        </authorList>
    </citation>
    <scope>NUCLEOTIDE SEQUENCE [LARGE SCALE GENOMIC DNA]</scope>
    <source>
        <strain evidence="3 4">ATCC 39115</strain>
    </source>
</reference>
<dbReference type="PROSITE" id="PS51257">
    <property type="entry name" value="PROKAR_LIPOPROTEIN"/>
    <property type="match status" value="1"/>
</dbReference>
<evidence type="ECO:0000313" key="3">
    <source>
        <dbReference type="EMBL" id="QEU83687.1"/>
    </source>
</evidence>
<organism evidence="3 4">
    <name type="scientific">Streptomyces viridosporus T7A</name>
    <dbReference type="NCBI Taxonomy" id="665577"/>
    <lineage>
        <taxon>Bacteria</taxon>
        <taxon>Bacillati</taxon>
        <taxon>Actinomycetota</taxon>
        <taxon>Actinomycetes</taxon>
        <taxon>Kitasatosporales</taxon>
        <taxon>Streptomycetaceae</taxon>
        <taxon>Streptomyces</taxon>
    </lineage>
</organism>
<sequence length="302" mass="31290">MRIRASRSVSLFTGATVSAVVLATVSGCDSQRAAAGGDTDVLTDRARQVAAAWDGSAAAAAWQAGYYPLGEAVQLPRGGLRSQADKQAYENQNFVLRGELPGAGPKDGQVTWAGDGSLTRPLVGANEAYRALVGTRIGGEPRLTVTGAELGEMTMATSRGPATVPAWLFTLDGYATPLKQAAAVPSKTPPAPIKAARDIPGYPLNRLVEIAADGRSVVVVALDGGCDEGPEVDVLETRGTVVLSATVKDHKSSGTCTKQARMQQVTVELARPVGGRVLLDARTGQPIPHKGTRGISSPPNRS</sequence>
<dbReference type="RefSeq" id="WP_016828082.1">
    <property type="nucleotide sequence ID" value="NZ_CP023700.1"/>
</dbReference>